<evidence type="ECO:0000313" key="1">
    <source>
        <dbReference type="EMBL" id="RNL83699.1"/>
    </source>
</evidence>
<dbReference type="Proteomes" id="UP000267469">
    <property type="component" value="Unassembled WGS sequence"/>
</dbReference>
<evidence type="ECO:0000313" key="2">
    <source>
        <dbReference type="Proteomes" id="UP000267469"/>
    </source>
</evidence>
<reference evidence="1 2" key="1">
    <citation type="submission" date="2018-10" db="EMBL/GenBank/DDBJ databases">
        <title>Sinomicrobium pectinilyticum sp. nov., a pectinase-producing bacterium isolated from alkaline and saline soil, and emended description of the genus Sinomicrobium.</title>
        <authorList>
            <person name="Cheng B."/>
            <person name="Li C."/>
            <person name="Lai Q."/>
            <person name="Du M."/>
            <person name="Shao Z."/>
            <person name="Xu P."/>
            <person name="Yang C."/>
        </authorList>
    </citation>
    <scope>NUCLEOTIDE SEQUENCE [LARGE SCALE GENOMIC DNA]</scope>
    <source>
        <strain evidence="1 2">5DNS001</strain>
    </source>
</reference>
<gene>
    <name evidence="1" type="ORF">ED312_14540</name>
</gene>
<sequence>MELNNKNIFFRDDGGYAGFFVGTELFSVSFIAPEIEVKYLTGNIEYEEADVEGIISGQLNHAMPSKSITSGEFDSWTYSITPKLAFGDEDFRFLILPKYSIASTSVRASYHVIDDAREYYSRVEQDEKKERQSYFTFGIGAEGHIFDTDKLSFALTLHYSAWNIRELFDGLNVKGLRGEEGKGAIGIGFRVYFNPFARL</sequence>
<organism evidence="1 2">
    <name type="scientific">Sinomicrobium pectinilyticum</name>
    <dbReference type="NCBI Taxonomy" id="1084421"/>
    <lineage>
        <taxon>Bacteria</taxon>
        <taxon>Pseudomonadati</taxon>
        <taxon>Bacteroidota</taxon>
        <taxon>Flavobacteriia</taxon>
        <taxon>Flavobacteriales</taxon>
        <taxon>Flavobacteriaceae</taxon>
        <taxon>Sinomicrobium</taxon>
    </lineage>
</organism>
<protein>
    <recommendedName>
        <fullName evidence="3">Outer membrane protein beta-barrel domain-containing protein</fullName>
    </recommendedName>
</protein>
<evidence type="ECO:0008006" key="3">
    <source>
        <dbReference type="Google" id="ProtNLM"/>
    </source>
</evidence>
<accession>A0A3N0E7F8</accession>
<comment type="caution">
    <text evidence="1">The sequence shown here is derived from an EMBL/GenBank/DDBJ whole genome shotgun (WGS) entry which is preliminary data.</text>
</comment>
<proteinExistence type="predicted"/>
<dbReference type="AlphaFoldDB" id="A0A3N0E7F8"/>
<name>A0A3N0E7F8_SINP1</name>
<dbReference type="EMBL" id="RJTM01000102">
    <property type="protein sequence ID" value="RNL83699.1"/>
    <property type="molecule type" value="Genomic_DNA"/>
</dbReference>
<keyword evidence="2" id="KW-1185">Reference proteome</keyword>